<dbReference type="RefSeq" id="WP_131144742.1">
    <property type="nucleotide sequence ID" value="NZ_BMWV01000002.1"/>
</dbReference>
<gene>
    <name evidence="2" type="ORF">EYF70_06860</name>
</gene>
<dbReference type="InterPro" id="IPR004360">
    <property type="entry name" value="Glyas_Fos-R_dOase_dom"/>
</dbReference>
<dbReference type="SUPFAM" id="SSF54593">
    <property type="entry name" value="Glyoxalase/Bleomycin resistance protein/Dihydroxybiphenyl dioxygenase"/>
    <property type="match status" value="1"/>
</dbReference>
<dbReference type="EMBL" id="CP036401">
    <property type="protein sequence ID" value="QBI00610.1"/>
    <property type="molecule type" value="Genomic_DNA"/>
</dbReference>
<protein>
    <recommendedName>
        <fullName evidence="1">Glyoxalase/fosfomycin resistance/dioxygenase domain-containing protein</fullName>
    </recommendedName>
</protein>
<evidence type="ECO:0000259" key="1">
    <source>
        <dbReference type="Pfam" id="PF00903"/>
    </source>
</evidence>
<name>A0ABX5RPR3_9BURK</name>
<evidence type="ECO:0000313" key="2">
    <source>
        <dbReference type="EMBL" id="QBI00610.1"/>
    </source>
</evidence>
<dbReference type="Proteomes" id="UP000292307">
    <property type="component" value="Chromosome"/>
</dbReference>
<dbReference type="InterPro" id="IPR029068">
    <property type="entry name" value="Glyas_Bleomycin-R_OHBP_Dase"/>
</dbReference>
<dbReference type="Pfam" id="PF00903">
    <property type="entry name" value="Glyoxalase"/>
    <property type="match status" value="1"/>
</dbReference>
<dbReference type="Gene3D" id="3.10.180.10">
    <property type="entry name" value="2,3-Dihydroxybiphenyl 1,2-Dioxygenase, domain 1"/>
    <property type="match status" value="1"/>
</dbReference>
<reference evidence="2 3" key="1">
    <citation type="submission" date="2019-02" db="EMBL/GenBank/DDBJ databases">
        <title>Draft Genome Sequences of Six Type Strains of the Genus Massilia.</title>
        <authorList>
            <person name="Miess H."/>
            <person name="Frediansyhah A."/>
            <person name="Gross H."/>
        </authorList>
    </citation>
    <scope>NUCLEOTIDE SEQUENCE [LARGE SCALE GENOMIC DNA]</scope>
    <source>
        <strain evidence="2 3">DSM 17472</strain>
    </source>
</reference>
<proteinExistence type="predicted"/>
<organism evidence="2 3">
    <name type="scientific">Pseudoduganella albidiflava</name>
    <dbReference type="NCBI Taxonomy" id="321983"/>
    <lineage>
        <taxon>Bacteria</taxon>
        <taxon>Pseudomonadati</taxon>
        <taxon>Pseudomonadota</taxon>
        <taxon>Betaproteobacteria</taxon>
        <taxon>Burkholderiales</taxon>
        <taxon>Oxalobacteraceae</taxon>
        <taxon>Telluria group</taxon>
        <taxon>Pseudoduganella</taxon>
    </lineage>
</organism>
<keyword evidence="3" id="KW-1185">Reference proteome</keyword>
<accession>A0ABX5RPR3</accession>
<feature type="domain" description="Glyoxalase/fosfomycin resistance/dioxygenase" evidence="1">
    <location>
        <begin position="18"/>
        <end position="121"/>
    </location>
</feature>
<sequence>MTPPPTGLRVRDVRPFIGAADLAVSKAFYVALGWQVEYEDTHLALLANGGHRFYLQNAYAKEWVENTMLHVTVDDAAAAHAHIASLLDTGGFGGARVAPPKREPYGALVTYVWDPAGVLLHLAQWLDE</sequence>
<evidence type="ECO:0000313" key="3">
    <source>
        <dbReference type="Proteomes" id="UP000292307"/>
    </source>
</evidence>